<proteinExistence type="predicted"/>
<dbReference type="EMBL" id="ML993593">
    <property type="protein sequence ID" value="KAF2167394.1"/>
    <property type="molecule type" value="Genomic_DNA"/>
</dbReference>
<dbReference type="RefSeq" id="XP_033668283.1">
    <property type="nucleotide sequence ID" value="XM_033812552.1"/>
</dbReference>
<evidence type="ECO:0000313" key="1">
    <source>
        <dbReference type="EMBL" id="KAF2167394.1"/>
    </source>
</evidence>
<keyword evidence="2" id="KW-1185">Reference proteome</keyword>
<dbReference type="AlphaFoldDB" id="A0A6A6CJH6"/>
<reference evidence="1" key="1">
    <citation type="journal article" date="2020" name="Stud. Mycol.">
        <title>101 Dothideomycetes genomes: a test case for predicting lifestyles and emergence of pathogens.</title>
        <authorList>
            <person name="Haridas S."/>
            <person name="Albert R."/>
            <person name="Binder M."/>
            <person name="Bloem J."/>
            <person name="Labutti K."/>
            <person name="Salamov A."/>
            <person name="Andreopoulos B."/>
            <person name="Baker S."/>
            <person name="Barry K."/>
            <person name="Bills G."/>
            <person name="Bluhm B."/>
            <person name="Cannon C."/>
            <person name="Castanera R."/>
            <person name="Culley D."/>
            <person name="Daum C."/>
            <person name="Ezra D."/>
            <person name="Gonzalez J."/>
            <person name="Henrissat B."/>
            <person name="Kuo A."/>
            <person name="Liang C."/>
            <person name="Lipzen A."/>
            <person name="Lutzoni F."/>
            <person name="Magnuson J."/>
            <person name="Mondo S."/>
            <person name="Nolan M."/>
            <person name="Ohm R."/>
            <person name="Pangilinan J."/>
            <person name="Park H.-J."/>
            <person name="Ramirez L."/>
            <person name="Alfaro M."/>
            <person name="Sun H."/>
            <person name="Tritt A."/>
            <person name="Yoshinaga Y."/>
            <person name="Zwiers L.-H."/>
            <person name="Turgeon B."/>
            <person name="Goodwin S."/>
            <person name="Spatafora J."/>
            <person name="Crous P."/>
            <person name="Grigoriev I."/>
        </authorList>
    </citation>
    <scope>NUCLEOTIDE SEQUENCE</scope>
    <source>
        <strain evidence="1">ATCC 36951</strain>
    </source>
</reference>
<gene>
    <name evidence="1" type="ORF">M409DRAFT_53998</name>
</gene>
<dbReference type="Proteomes" id="UP000799537">
    <property type="component" value="Unassembled WGS sequence"/>
</dbReference>
<accession>A0A6A6CJH6</accession>
<organism evidence="1 2">
    <name type="scientific">Zasmidium cellare ATCC 36951</name>
    <dbReference type="NCBI Taxonomy" id="1080233"/>
    <lineage>
        <taxon>Eukaryota</taxon>
        <taxon>Fungi</taxon>
        <taxon>Dikarya</taxon>
        <taxon>Ascomycota</taxon>
        <taxon>Pezizomycotina</taxon>
        <taxon>Dothideomycetes</taxon>
        <taxon>Dothideomycetidae</taxon>
        <taxon>Mycosphaerellales</taxon>
        <taxon>Mycosphaerellaceae</taxon>
        <taxon>Zasmidium</taxon>
    </lineage>
</organism>
<protein>
    <submittedName>
        <fullName evidence="1">Uncharacterized protein</fullName>
    </submittedName>
</protein>
<evidence type="ECO:0000313" key="2">
    <source>
        <dbReference type="Proteomes" id="UP000799537"/>
    </source>
</evidence>
<sequence>MAAYHYSEFANFEIPEFEKLEYDSMPAAQSTASSNENVDVLSSMFWLCAGSFYEASASAHREYSELSPSKTSPEYLLDAFEQHDNVRKEAKNAIPPGALAKLDPEDAKVKQALLLLRHGNCHVAGLQDMRFIVDDQKRCKAAEAEYFRQEQLALAKEYREIKREMYFHEADVTANAIADFFTYPDEWERVLARMQRDFVFAEDYFRIKNFRTRLASIIGQITPETQKTISLAHPDMKEVVEVKEQADVGLDAVWDIVPQLRKREEHRRERGRRHLEILIRKHEELNLRLLLEQTTL</sequence>
<name>A0A6A6CJH6_ZASCE</name>
<dbReference type="GeneID" id="54565824"/>